<feature type="compositionally biased region" description="Low complexity" evidence="1">
    <location>
        <begin position="14"/>
        <end position="23"/>
    </location>
</feature>
<evidence type="ECO:0000313" key="2">
    <source>
        <dbReference type="EMBL" id="TCS60197.1"/>
    </source>
</evidence>
<dbReference type="Proteomes" id="UP000295696">
    <property type="component" value="Unassembled WGS sequence"/>
</dbReference>
<feature type="region of interest" description="Disordered" evidence="1">
    <location>
        <begin position="1"/>
        <end position="23"/>
    </location>
</feature>
<gene>
    <name evidence="2" type="ORF">EDD52_11514</name>
</gene>
<organism evidence="2 3">
    <name type="scientific">Primorskyibacter sedentarius</name>
    <dbReference type="NCBI Taxonomy" id="745311"/>
    <lineage>
        <taxon>Bacteria</taxon>
        <taxon>Pseudomonadati</taxon>
        <taxon>Pseudomonadota</taxon>
        <taxon>Alphaproteobacteria</taxon>
        <taxon>Rhodobacterales</taxon>
        <taxon>Roseobacteraceae</taxon>
        <taxon>Primorskyibacter</taxon>
    </lineage>
</organism>
<sequence>MRTEIMRMTHHAHPTTAPSADAVPASAPVIRNTKGQFAGTDVVPWPHPAPVTNFASLEEVGRTIDETVFTILGDAAAHDFESEDPAPALALAPSPGSGKTTRTQAILAGNSRTRIGGDALFLSPTTDLSEEACDRARALATDTNGTLTAQIRGRSSLDPEKPSSRMCQKWELAEKVAGAGLKVGDTLCQLREGKGADEIVRRCPLFDSCAYQRQSFELPEGIPVDRYGAHNFIYLPTPTGRTKALRVVDEKFWPKMLRPTSVSVESFTRDRRFPEPKDEPAESNIILRAAKKVIDVLRSGRDFSSLPYDGTQYRRFALEERENVEQLPAIKPDMTTEEQIKAFARFQACKSNAHRYARIWEALADARDLGRVTPDRISLRLRRYMADNGDTTEVEEIVCHGARKVLGNIPTLILDADASETILHTFFPGIEVSAQRLQPNAEITQVSNLRMSTTQLLGSGKLRQECRLLIETEVERDRNDRVGGVLVGCTKKVARKFFEEAGLISRSTPDCEAVRIMLDRKLFGASWLWFGDRALGSNRYENYSTVIVLGRNELPVEALEDQGRSLFGDRDERPLQFVKADENGRRQMPEVLVPYEMSSGESVAASVRVHPDDRIREIQMQHRECCTRQLVERLRLARAPYRKRVILACNIPIPGIPVDNLVRFDDLLPRIGRLGKALREAASGNRALVLTAKELPKCTPGAFKSDKAAETWLARTRKNPRAAMNDINSGVRGLELHAIRIRRDLPRARAETCLVLARAGECPRQVAEVAHGPLRDSTPISTLNAASVFSSKAI</sequence>
<reference evidence="2 3" key="1">
    <citation type="submission" date="2019-03" db="EMBL/GenBank/DDBJ databases">
        <title>Genomic Encyclopedia of Type Strains, Phase IV (KMG-IV): sequencing the most valuable type-strain genomes for metagenomic binning, comparative biology and taxonomic classification.</title>
        <authorList>
            <person name="Goeker M."/>
        </authorList>
    </citation>
    <scope>NUCLEOTIDE SEQUENCE [LARGE SCALE GENOMIC DNA]</scope>
    <source>
        <strain evidence="2 3">DSM 104836</strain>
    </source>
</reference>
<protein>
    <submittedName>
        <fullName evidence="2">Uncharacterized protein</fullName>
    </submittedName>
</protein>
<accession>A0A4R3J4F8</accession>
<evidence type="ECO:0000313" key="3">
    <source>
        <dbReference type="Proteomes" id="UP000295696"/>
    </source>
</evidence>
<comment type="caution">
    <text evidence="2">The sequence shown here is derived from an EMBL/GenBank/DDBJ whole genome shotgun (WGS) entry which is preliminary data.</text>
</comment>
<name>A0A4R3J4F8_9RHOB</name>
<keyword evidence="3" id="KW-1185">Reference proteome</keyword>
<evidence type="ECO:0000256" key="1">
    <source>
        <dbReference type="SAM" id="MobiDB-lite"/>
    </source>
</evidence>
<proteinExistence type="predicted"/>
<dbReference type="AlphaFoldDB" id="A0A4R3J4F8"/>
<dbReference type="EMBL" id="SLZU01000015">
    <property type="protein sequence ID" value="TCS60197.1"/>
    <property type="molecule type" value="Genomic_DNA"/>
</dbReference>